<gene>
    <name evidence="2" type="ORF">QN277_005695</name>
</gene>
<sequence length="237" mass="26704">MESPDTHSYVIIAWDATKDRSENDIKLMVDNVRNKSGILSAVGYQTLACPQSFAGTNSRAMEDEVRRKVEACASMLLPTFQVCQQKGVSIEVKVAAGFPVKQVILQQIARYNTDWIRLDRHLRRDLRYRLNKIPCKVALARDDFTVETWRSHHSREADVTDHKPVYSLSHVVSLSNAHNFKDPQNSILHGTSDFLEDHTKHSNASRSPDNISSSHFGSSSKQEQSGISPKGESKQNK</sequence>
<proteinExistence type="predicted"/>
<evidence type="ECO:0000256" key="1">
    <source>
        <dbReference type="SAM" id="MobiDB-lite"/>
    </source>
</evidence>
<reference evidence="2" key="1">
    <citation type="submission" date="2023-10" db="EMBL/GenBank/DDBJ databases">
        <title>Chromosome-level genome of the transformable northern wattle, Acacia crassicarpa.</title>
        <authorList>
            <person name="Massaro I."/>
            <person name="Sinha N.R."/>
            <person name="Poethig S."/>
            <person name="Leichty A.R."/>
        </authorList>
    </citation>
    <scope>NUCLEOTIDE SEQUENCE</scope>
    <source>
        <strain evidence="2">Acra3RX</strain>
        <tissue evidence="2">Leaf</tissue>
    </source>
</reference>
<feature type="compositionally biased region" description="Polar residues" evidence="1">
    <location>
        <begin position="202"/>
        <end position="227"/>
    </location>
</feature>
<evidence type="ECO:0000313" key="2">
    <source>
        <dbReference type="EMBL" id="KAK4259353.1"/>
    </source>
</evidence>
<comment type="caution">
    <text evidence="2">The sequence shown here is derived from an EMBL/GenBank/DDBJ whole genome shotgun (WGS) entry which is preliminary data.</text>
</comment>
<keyword evidence="3" id="KW-1185">Reference proteome</keyword>
<organism evidence="2 3">
    <name type="scientific">Acacia crassicarpa</name>
    <name type="common">northern wattle</name>
    <dbReference type="NCBI Taxonomy" id="499986"/>
    <lineage>
        <taxon>Eukaryota</taxon>
        <taxon>Viridiplantae</taxon>
        <taxon>Streptophyta</taxon>
        <taxon>Embryophyta</taxon>
        <taxon>Tracheophyta</taxon>
        <taxon>Spermatophyta</taxon>
        <taxon>Magnoliopsida</taxon>
        <taxon>eudicotyledons</taxon>
        <taxon>Gunneridae</taxon>
        <taxon>Pentapetalae</taxon>
        <taxon>rosids</taxon>
        <taxon>fabids</taxon>
        <taxon>Fabales</taxon>
        <taxon>Fabaceae</taxon>
        <taxon>Caesalpinioideae</taxon>
        <taxon>mimosoid clade</taxon>
        <taxon>Acacieae</taxon>
        <taxon>Acacia</taxon>
    </lineage>
</organism>
<dbReference type="AlphaFoldDB" id="A0AAE1IXN7"/>
<evidence type="ECO:0000313" key="3">
    <source>
        <dbReference type="Proteomes" id="UP001293593"/>
    </source>
</evidence>
<protein>
    <submittedName>
        <fullName evidence="2">Uncharacterized protein</fullName>
    </submittedName>
</protein>
<feature type="region of interest" description="Disordered" evidence="1">
    <location>
        <begin position="198"/>
        <end position="237"/>
    </location>
</feature>
<dbReference type="EMBL" id="JAWXYG010000011">
    <property type="protein sequence ID" value="KAK4259353.1"/>
    <property type="molecule type" value="Genomic_DNA"/>
</dbReference>
<accession>A0AAE1IXN7</accession>
<name>A0AAE1IXN7_9FABA</name>
<dbReference type="Proteomes" id="UP001293593">
    <property type="component" value="Unassembled WGS sequence"/>
</dbReference>